<dbReference type="OrthoDB" id="41238at2759"/>
<dbReference type="Proteomes" id="UP000014480">
    <property type="component" value="Unassembled WGS sequence"/>
</dbReference>
<reference evidence="2" key="1">
    <citation type="journal article" date="2013" name="New Phytol.">
        <title>Comparative genomic and transcriptomic analyses reveal the hemibiotrophic stage shift of Colletotrichum fungi.</title>
        <authorList>
            <person name="Gan P."/>
            <person name="Ikeda K."/>
            <person name="Irieda H."/>
            <person name="Narusaka M."/>
            <person name="O'Connell R.J."/>
            <person name="Narusaka Y."/>
            <person name="Takano Y."/>
            <person name="Kubo Y."/>
            <person name="Shirasu K."/>
        </authorList>
    </citation>
    <scope>NUCLEOTIDE SEQUENCE [LARGE SCALE GENOMIC DNA]</scope>
    <source>
        <strain evidence="2">104-T / ATCC 96160 / CBS 514.97 / LARS 414 / MAFF 240422</strain>
    </source>
</reference>
<accession>A0A484FJ30</accession>
<organism evidence="1 2">
    <name type="scientific">Colletotrichum orbiculare (strain 104-T / ATCC 96160 / CBS 514.97 / LARS 414 / MAFF 240422)</name>
    <name type="common">Cucumber anthracnose fungus</name>
    <name type="synonym">Colletotrichum lagenarium</name>
    <dbReference type="NCBI Taxonomy" id="1213857"/>
    <lineage>
        <taxon>Eukaryota</taxon>
        <taxon>Fungi</taxon>
        <taxon>Dikarya</taxon>
        <taxon>Ascomycota</taxon>
        <taxon>Pezizomycotina</taxon>
        <taxon>Sordariomycetes</taxon>
        <taxon>Hypocreomycetidae</taxon>
        <taxon>Glomerellales</taxon>
        <taxon>Glomerellaceae</taxon>
        <taxon>Colletotrichum</taxon>
        <taxon>Colletotrichum orbiculare species complex</taxon>
    </lineage>
</organism>
<gene>
    <name evidence="1" type="ORF">Cob_v008539</name>
</gene>
<keyword evidence="2" id="KW-1185">Reference proteome</keyword>
<reference evidence="2" key="2">
    <citation type="journal article" date="2019" name="Mol. Plant Microbe Interact.">
        <title>Genome sequence resources for four phytopathogenic fungi from the Colletotrichum orbiculare species complex.</title>
        <authorList>
            <person name="Gan P."/>
            <person name="Tsushima A."/>
            <person name="Narusaka M."/>
            <person name="Narusaka Y."/>
            <person name="Takano Y."/>
            <person name="Kubo Y."/>
            <person name="Shirasu K."/>
        </authorList>
    </citation>
    <scope>GENOME REANNOTATION</scope>
    <source>
        <strain evidence="2">104-T / ATCC 96160 / CBS 514.97 / LARS 414 / MAFF 240422</strain>
    </source>
</reference>
<name>A0A484FJ30_COLOR</name>
<protein>
    <submittedName>
        <fullName evidence="1">Uncharacterized protein</fullName>
    </submittedName>
</protein>
<sequence length="143" mass="15754">MDNTDNFCFPLEEVANDRVKLTPFRADRHAAKYIESTSGHPELYAHTVSGPYKDVEDFVKTFVEGESQADPGMFTFAIIDKTRPASAEDDEGELAGRISFANTSKAHLCTEVGPLRLPKEGDLAFVRCSGRRTRIPATGARCV</sequence>
<proteinExistence type="predicted"/>
<dbReference type="AlphaFoldDB" id="A0A484FJ30"/>
<dbReference type="EMBL" id="AMCV02000023">
    <property type="protein sequence ID" value="TDZ18370.1"/>
    <property type="molecule type" value="Genomic_DNA"/>
</dbReference>
<evidence type="ECO:0000313" key="2">
    <source>
        <dbReference type="Proteomes" id="UP000014480"/>
    </source>
</evidence>
<dbReference type="Gene3D" id="3.40.630.30">
    <property type="match status" value="1"/>
</dbReference>
<evidence type="ECO:0000313" key="1">
    <source>
        <dbReference type="EMBL" id="TDZ18370.1"/>
    </source>
</evidence>
<comment type="caution">
    <text evidence="1">The sequence shown here is derived from an EMBL/GenBank/DDBJ whole genome shotgun (WGS) entry which is preliminary data.</text>
</comment>